<keyword evidence="2" id="KW-1185">Reference proteome</keyword>
<evidence type="ECO:0000313" key="2">
    <source>
        <dbReference type="Proteomes" id="UP000625210"/>
    </source>
</evidence>
<dbReference type="RefSeq" id="WP_188646655.1">
    <property type="nucleotide sequence ID" value="NZ_BMHQ01000002.1"/>
</dbReference>
<accession>A0A8J2VGJ3</accession>
<evidence type="ECO:0000313" key="1">
    <source>
        <dbReference type="EMBL" id="GGE09675.1"/>
    </source>
</evidence>
<reference evidence="1" key="2">
    <citation type="submission" date="2020-09" db="EMBL/GenBank/DDBJ databases">
        <authorList>
            <person name="Sun Q."/>
            <person name="Zhou Y."/>
        </authorList>
    </citation>
    <scope>NUCLEOTIDE SEQUENCE</scope>
    <source>
        <strain evidence="1">CGMCC 1.15179</strain>
    </source>
</reference>
<gene>
    <name evidence="1" type="ORF">GCM10011571_08740</name>
</gene>
<sequence length="87" mass="10227">MSIVIQSKGLEEKEHPFYIFRYAIKKDGNSYLESLARYVHSEKGGKVQFMEPDMRKIQQLPNAIEQLNEVERVIKEEAKLVMEQPDE</sequence>
<dbReference type="EMBL" id="BMHQ01000002">
    <property type="protein sequence ID" value="GGE09675.1"/>
    <property type="molecule type" value="Genomic_DNA"/>
</dbReference>
<name>A0A8J2VGJ3_9BACL</name>
<dbReference type="AlphaFoldDB" id="A0A8J2VGJ3"/>
<proteinExistence type="predicted"/>
<reference evidence="1" key="1">
    <citation type="journal article" date="2014" name="Int. J. Syst. Evol. Microbiol.">
        <title>Complete genome sequence of Corynebacterium casei LMG S-19264T (=DSM 44701T), isolated from a smear-ripened cheese.</title>
        <authorList>
            <consortium name="US DOE Joint Genome Institute (JGI-PGF)"/>
            <person name="Walter F."/>
            <person name="Albersmeier A."/>
            <person name="Kalinowski J."/>
            <person name="Ruckert C."/>
        </authorList>
    </citation>
    <scope>NUCLEOTIDE SEQUENCE</scope>
    <source>
        <strain evidence="1">CGMCC 1.15179</strain>
    </source>
</reference>
<organism evidence="1 2">
    <name type="scientific">Marinithermofilum abyssi</name>
    <dbReference type="NCBI Taxonomy" id="1571185"/>
    <lineage>
        <taxon>Bacteria</taxon>
        <taxon>Bacillati</taxon>
        <taxon>Bacillota</taxon>
        <taxon>Bacilli</taxon>
        <taxon>Bacillales</taxon>
        <taxon>Thermoactinomycetaceae</taxon>
        <taxon>Marinithermofilum</taxon>
    </lineage>
</organism>
<comment type="caution">
    <text evidence="1">The sequence shown here is derived from an EMBL/GenBank/DDBJ whole genome shotgun (WGS) entry which is preliminary data.</text>
</comment>
<protein>
    <submittedName>
        <fullName evidence="1">Uncharacterized protein</fullName>
    </submittedName>
</protein>
<dbReference type="Proteomes" id="UP000625210">
    <property type="component" value="Unassembled WGS sequence"/>
</dbReference>